<keyword evidence="1" id="KW-1133">Transmembrane helix</keyword>
<evidence type="ECO:0000256" key="1">
    <source>
        <dbReference type="SAM" id="Phobius"/>
    </source>
</evidence>
<keyword evidence="1" id="KW-0472">Membrane</keyword>
<comment type="caution">
    <text evidence="2">The sequence shown here is derived from an EMBL/GenBank/DDBJ whole genome shotgun (WGS) entry which is preliminary data.</text>
</comment>
<dbReference type="AlphaFoldDB" id="A0A0G0V903"/>
<evidence type="ECO:0000313" key="2">
    <source>
        <dbReference type="EMBL" id="KKR97523.1"/>
    </source>
</evidence>
<keyword evidence="1" id="KW-0812">Transmembrane</keyword>
<dbReference type="Proteomes" id="UP000034746">
    <property type="component" value="Unassembled WGS sequence"/>
</dbReference>
<name>A0A0G0V903_9BACT</name>
<feature type="transmembrane region" description="Helical" evidence="1">
    <location>
        <begin position="46"/>
        <end position="67"/>
    </location>
</feature>
<protein>
    <submittedName>
        <fullName evidence="2">Uncharacterized protein</fullName>
    </submittedName>
</protein>
<reference evidence="2 3" key="1">
    <citation type="journal article" date="2015" name="Nature">
        <title>rRNA introns, odd ribosomes, and small enigmatic genomes across a large radiation of phyla.</title>
        <authorList>
            <person name="Brown C.T."/>
            <person name="Hug L.A."/>
            <person name="Thomas B.C."/>
            <person name="Sharon I."/>
            <person name="Castelle C.J."/>
            <person name="Singh A."/>
            <person name="Wilkins M.J."/>
            <person name="Williams K.H."/>
            <person name="Banfield J.F."/>
        </authorList>
    </citation>
    <scope>NUCLEOTIDE SEQUENCE [LARGE SCALE GENOMIC DNA]</scope>
</reference>
<dbReference type="EMBL" id="LCAU01000013">
    <property type="protein sequence ID" value="KKR97523.1"/>
    <property type="molecule type" value="Genomic_DNA"/>
</dbReference>
<accession>A0A0G0V903</accession>
<evidence type="ECO:0000313" key="3">
    <source>
        <dbReference type="Proteomes" id="UP000034746"/>
    </source>
</evidence>
<sequence length="100" mass="11713">MNPQKMTGGIFVFPFLIFVVSVYQIFDFLSRNPDRNNCFFQVPKLFFFGLVKVQTSLILMNILYHIFYNLSRGDNIIIFMYGALPQHPRPIFLCLPKENG</sequence>
<feature type="transmembrane region" description="Helical" evidence="1">
    <location>
        <begin position="7"/>
        <end position="26"/>
    </location>
</feature>
<organism evidence="2 3">
    <name type="scientific">Candidatus Uhrbacteria bacterium GW2011_GWF2_41_16</name>
    <dbReference type="NCBI Taxonomy" id="1618997"/>
    <lineage>
        <taxon>Bacteria</taxon>
        <taxon>Candidatus Uhriibacteriota</taxon>
    </lineage>
</organism>
<proteinExistence type="predicted"/>
<gene>
    <name evidence="2" type="ORF">UU48_C0013G0013</name>
</gene>